<dbReference type="AlphaFoldDB" id="A0A7W7YAL5"/>
<evidence type="ECO:0000256" key="8">
    <source>
        <dbReference type="SAM" id="Phobius"/>
    </source>
</evidence>
<organism evidence="10 11">
    <name type="scientific">Prosthecobacter vanneervenii</name>
    <dbReference type="NCBI Taxonomy" id="48466"/>
    <lineage>
        <taxon>Bacteria</taxon>
        <taxon>Pseudomonadati</taxon>
        <taxon>Verrucomicrobiota</taxon>
        <taxon>Verrucomicrobiia</taxon>
        <taxon>Verrucomicrobiales</taxon>
        <taxon>Verrucomicrobiaceae</taxon>
        <taxon>Prosthecobacter</taxon>
    </lineage>
</organism>
<evidence type="ECO:0000259" key="9">
    <source>
        <dbReference type="PROSITE" id="PS50850"/>
    </source>
</evidence>
<dbReference type="InterPro" id="IPR004736">
    <property type="entry name" value="MHS_symport"/>
</dbReference>
<feature type="transmembrane region" description="Helical" evidence="8">
    <location>
        <begin position="366"/>
        <end position="385"/>
    </location>
</feature>
<dbReference type="FunFam" id="1.20.1250.20:FF:000001">
    <property type="entry name" value="Dicarboxylate MFS transporter"/>
    <property type="match status" value="1"/>
</dbReference>
<dbReference type="InterPro" id="IPR020846">
    <property type="entry name" value="MFS_dom"/>
</dbReference>
<feature type="transmembrane region" description="Helical" evidence="8">
    <location>
        <begin position="48"/>
        <end position="71"/>
    </location>
</feature>
<feature type="transmembrane region" description="Helical" evidence="8">
    <location>
        <begin position="148"/>
        <end position="168"/>
    </location>
</feature>
<name>A0A7W7YAL5_9BACT</name>
<dbReference type="InterPro" id="IPR036259">
    <property type="entry name" value="MFS_trans_sf"/>
</dbReference>
<evidence type="ECO:0000256" key="4">
    <source>
        <dbReference type="ARBA" id="ARBA00022519"/>
    </source>
</evidence>
<feature type="transmembrane region" description="Helical" evidence="8">
    <location>
        <begin position="83"/>
        <end position="101"/>
    </location>
</feature>
<dbReference type="SUPFAM" id="SSF103473">
    <property type="entry name" value="MFS general substrate transporter"/>
    <property type="match status" value="1"/>
</dbReference>
<feature type="transmembrane region" description="Helical" evidence="8">
    <location>
        <begin position="397"/>
        <end position="415"/>
    </location>
</feature>
<keyword evidence="2" id="KW-0813">Transport</keyword>
<dbReference type="Proteomes" id="UP000590740">
    <property type="component" value="Unassembled WGS sequence"/>
</dbReference>
<evidence type="ECO:0000256" key="1">
    <source>
        <dbReference type="ARBA" id="ARBA00004429"/>
    </source>
</evidence>
<dbReference type="PANTHER" id="PTHR43045:SF1">
    <property type="entry name" value="SHIKIMATE TRANSPORTER"/>
    <property type="match status" value="1"/>
</dbReference>
<keyword evidence="7 8" id="KW-0472">Membrane</keyword>
<feature type="transmembrane region" description="Helical" evidence="8">
    <location>
        <begin position="188"/>
        <end position="205"/>
    </location>
</feature>
<accession>A0A7W7YAL5</accession>
<evidence type="ECO:0000313" key="10">
    <source>
        <dbReference type="EMBL" id="MBB5032457.1"/>
    </source>
</evidence>
<dbReference type="PROSITE" id="PS50850">
    <property type="entry name" value="MFS"/>
    <property type="match status" value="1"/>
</dbReference>
<feature type="transmembrane region" description="Helical" evidence="8">
    <location>
        <begin position="12"/>
        <end position="36"/>
    </location>
</feature>
<feature type="transmembrane region" description="Helical" evidence="8">
    <location>
        <begin position="302"/>
        <end position="321"/>
    </location>
</feature>
<dbReference type="GO" id="GO:0005886">
    <property type="term" value="C:plasma membrane"/>
    <property type="evidence" value="ECO:0007669"/>
    <property type="project" value="UniProtKB-SubCell"/>
</dbReference>
<evidence type="ECO:0000256" key="6">
    <source>
        <dbReference type="ARBA" id="ARBA00022989"/>
    </source>
</evidence>
<protein>
    <submittedName>
        <fullName evidence="10">Metabolite-proton symporter</fullName>
    </submittedName>
</protein>
<dbReference type="PANTHER" id="PTHR43045">
    <property type="entry name" value="SHIKIMATE TRANSPORTER"/>
    <property type="match status" value="1"/>
</dbReference>
<feature type="transmembrane region" description="Helical" evidence="8">
    <location>
        <begin position="236"/>
        <end position="260"/>
    </location>
</feature>
<feature type="transmembrane region" description="Helical" evidence="8">
    <location>
        <begin position="272"/>
        <end position="290"/>
    </location>
</feature>
<feature type="domain" description="Major facilitator superfamily (MFS) profile" evidence="9">
    <location>
        <begin position="10"/>
        <end position="420"/>
    </location>
</feature>
<keyword evidence="6 8" id="KW-1133">Transmembrane helix</keyword>
<evidence type="ECO:0000256" key="2">
    <source>
        <dbReference type="ARBA" id="ARBA00022448"/>
    </source>
</evidence>
<dbReference type="Gene3D" id="1.20.1250.20">
    <property type="entry name" value="MFS general substrate transporter like domains"/>
    <property type="match status" value="2"/>
</dbReference>
<keyword evidence="4" id="KW-0997">Cell inner membrane</keyword>
<proteinExistence type="predicted"/>
<feature type="transmembrane region" description="Helical" evidence="8">
    <location>
        <begin position="327"/>
        <end position="345"/>
    </location>
</feature>
<evidence type="ECO:0000256" key="7">
    <source>
        <dbReference type="ARBA" id="ARBA00023136"/>
    </source>
</evidence>
<keyword evidence="3" id="KW-1003">Cell membrane</keyword>
<evidence type="ECO:0000256" key="5">
    <source>
        <dbReference type="ARBA" id="ARBA00022692"/>
    </source>
</evidence>
<dbReference type="Pfam" id="PF07690">
    <property type="entry name" value="MFS_1"/>
    <property type="match status" value="1"/>
</dbReference>
<sequence>MSDPNSTRRVVIASFIGTTIEWYDFFLYGTASALVFNKLFFPNFDALAGTMAAFATYAVGFFARPVGGIVFGHFGDKLGRKSMLVTTLMLMGVATVLIGLLPTYAQIGVWAPILLVLMRFIQGFGVGGEWGGAVLMAVEHGAAGRRGYYASWVQAGVPVGLLLANAVFKVASSMETQAFLSWGWRVPFLLGVLLLAVGMFIRLKIIESPVFTQAKAEDEGPKVPILAVIKEHPRNVLVAMGARFAENAFFYIFTVLVLSYGSQQLGMKNEDLLNAVLAGSAVQLVAIPFFGMLSDRFGRRPVYLGGALFLLLFAFPFFWMIETRQMGLVLAAVVIGLIGHAAMYGPQAAFFSELFGTRVRYSGASLGYQLASPLAGGLAPLIATALLEKSGGKPWPVAVYLIAMAVITLVSVWLAEETNRKAL</sequence>
<dbReference type="RefSeq" id="WP_184339384.1">
    <property type="nucleotide sequence ID" value="NZ_JACHIG010000003.1"/>
</dbReference>
<gene>
    <name evidence="10" type="ORF">HNQ65_002034</name>
</gene>
<reference evidence="10 11" key="1">
    <citation type="submission" date="2020-08" db="EMBL/GenBank/DDBJ databases">
        <title>Genomic Encyclopedia of Type Strains, Phase IV (KMG-IV): sequencing the most valuable type-strain genomes for metagenomic binning, comparative biology and taxonomic classification.</title>
        <authorList>
            <person name="Goeker M."/>
        </authorList>
    </citation>
    <scope>NUCLEOTIDE SEQUENCE [LARGE SCALE GENOMIC DNA]</scope>
    <source>
        <strain evidence="10 11">DSM 12252</strain>
    </source>
</reference>
<dbReference type="NCBIfam" id="TIGR00883">
    <property type="entry name" value="2A0106"/>
    <property type="match status" value="1"/>
</dbReference>
<dbReference type="EMBL" id="JACHIG010000003">
    <property type="protein sequence ID" value="MBB5032457.1"/>
    <property type="molecule type" value="Genomic_DNA"/>
</dbReference>
<dbReference type="GO" id="GO:0022857">
    <property type="term" value="F:transmembrane transporter activity"/>
    <property type="evidence" value="ECO:0007669"/>
    <property type="project" value="InterPro"/>
</dbReference>
<keyword evidence="5 8" id="KW-0812">Transmembrane</keyword>
<comment type="caution">
    <text evidence="10">The sequence shown here is derived from an EMBL/GenBank/DDBJ whole genome shotgun (WGS) entry which is preliminary data.</text>
</comment>
<dbReference type="CDD" id="cd17369">
    <property type="entry name" value="MFS_ShiA_like"/>
    <property type="match status" value="1"/>
</dbReference>
<keyword evidence="11" id="KW-1185">Reference proteome</keyword>
<evidence type="ECO:0000256" key="3">
    <source>
        <dbReference type="ARBA" id="ARBA00022475"/>
    </source>
</evidence>
<evidence type="ECO:0000313" key="11">
    <source>
        <dbReference type="Proteomes" id="UP000590740"/>
    </source>
</evidence>
<comment type="subcellular location">
    <subcellularLocation>
        <location evidence="1">Cell inner membrane</location>
        <topology evidence="1">Multi-pass membrane protein</topology>
    </subcellularLocation>
</comment>
<dbReference type="InterPro" id="IPR011701">
    <property type="entry name" value="MFS"/>
</dbReference>